<dbReference type="GO" id="GO:0045944">
    <property type="term" value="P:positive regulation of transcription by RNA polymerase II"/>
    <property type="evidence" value="ECO:0007669"/>
    <property type="project" value="TreeGrafter"/>
</dbReference>
<keyword evidence="7" id="KW-1185">Reference proteome</keyword>
<feature type="compositionally biased region" description="Pro residues" evidence="4">
    <location>
        <begin position="585"/>
        <end position="595"/>
    </location>
</feature>
<feature type="compositionally biased region" description="Pro residues" evidence="4">
    <location>
        <begin position="304"/>
        <end position="317"/>
    </location>
</feature>
<comment type="subcellular location">
    <subcellularLocation>
        <location evidence="1">Nucleus</location>
    </subcellularLocation>
</comment>
<evidence type="ECO:0000256" key="4">
    <source>
        <dbReference type="SAM" id="MobiDB-lite"/>
    </source>
</evidence>
<proteinExistence type="predicted"/>
<feature type="compositionally biased region" description="Polar residues" evidence="4">
    <location>
        <begin position="141"/>
        <end position="153"/>
    </location>
</feature>
<evidence type="ECO:0000256" key="2">
    <source>
        <dbReference type="ARBA" id="ARBA00022763"/>
    </source>
</evidence>
<feature type="compositionally biased region" description="Polar residues" evidence="4">
    <location>
        <begin position="73"/>
        <end position="89"/>
    </location>
</feature>
<dbReference type="GO" id="GO:0005634">
    <property type="term" value="C:nucleus"/>
    <property type="evidence" value="ECO:0007669"/>
    <property type="project" value="UniProtKB-SubCell"/>
</dbReference>
<comment type="caution">
    <text evidence="6">The sequence shown here is derived from an EMBL/GenBank/DDBJ whole genome shotgun (WGS) entry which is preliminary data.</text>
</comment>
<keyword evidence="2" id="KW-0227">DNA damage</keyword>
<reference evidence="6" key="1">
    <citation type="journal article" date="2023" name="Mol. Phylogenet. Evol.">
        <title>Genome-scale phylogeny and comparative genomics of the fungal order Sordariales.</title>
        <authorList>
            <person name="Hensen N."/>
            <person name="Bonometti L."/>
            <person name="Westerberg I."/>
            <person name="Brannstrom I.O."/>
            <person name="Guillou S."/>
            <person name="Cros-Aarteil S."/>
            <person name="Calhoun S."/>
            <person name="Haridas S."/>
            <person name="Kuo A."/>
            <person name="Mondo S."/>
            <person name="Pangilinan J."/>
            <person name="Riley R."/>
            <person name="LaButti K."/>
            <person name="Andreopoulos B."/>
            <person name="Lipzen A."/>
            <person name="Chen C."/>
            <person name="Yan M."/>
            <person name="Daum C."/>
            <person name="Ng V."/>
            <person name="Clum A."/>
            <person name="Steindorff A."/>
            <person name="Ohm R.A."/>
            <person name="Martin F."/>
            <person name="Silar P."/>
            <person name="Natvig D.O."/>
            <person name="Lalanne C."/>
            <person name="Gautier V."/>
            <person name="Ament-Velasquez S.L."/>
            <person name="Kruys A."/>
            <person name="Hutchinson M.I."/>
            <person name="Powell A.J."/>
            <person name="Barry K."/>
            <person name="Miller A.N."/>
            <person name="Grigoriev I.V."/>
            <person name="Debuchy R."/>
            <person name="Gladieux P."/>
            <person name="Hiltunen Thoren M."/>
            <person name="Johannesson H."/>
        </authorList>
    </citation>
    <scope>NUCLEOTIDE SEQUENCE</scope>
    <source>
        <strain evidence="6">CBS 958.72</strain>
    </source>
</reference>
<feature type="domain" description="BRCT" evidence="5">
    <location>
        <begin position="796"/>
        <end position="931"/>
    </location>
</feature>
<dbReference type="PANTHER" id="PTHR15321">
    <property type="entry name" value="TUMOR SUPPRESSOR P53-BINDING PROTEIN 1"/>
    <property type="match status" value="1"/>
</dbReference>
<dbReference type="PROSITE" id="PS50172">
    <property type="entry name" value="BRCT"/>
    <property type="match status" value="1"/>
</dbReference>
<dbReference type="GO" id="GO:0042393">
    <property type="term" value="F:histone binding"/>
    <property type="evidence" value="ECO:0007669"/>
    <property type="project" value="TreeGrafter"/>
</dbReference>
<accession>A0AAE0KDD4</accession>
<feature type="compositionally biased region" description="Polar residues" evidence="4">
    <location>
        <begin position="104"/>
        <end position="128"/>
    </location>
</feature>
<evidence type="ECO:0000256" key="1">
    <source>
        <dbReference type="ARBA" id="ARBA00004123"/>
    </source>
</evidence>
<sequence>MPQATSRLSPRMVRLSSSLRKSDENTAPDEWNLETQDSQKILKTYWSRVSMGASMNDHFTEPDEDDEAVALPAQTQDHAASVSSVTSLKGNRPVANNEAIALGSGSQLTRDAITRNSPPATQGHSPSRGSGRGAKHRESSDGQFSAVPQSEYCSDNHDSGKFDDYGDKEDVAHVRSSTGPARPAKKCRKMESSQSPTQSNDGRSYEQYDQRSYDQYFRTASPGRPSATNDDTNPMRLLRSSPGGHPTSLDVDDHSDTDHLDFENAPATAAEKTTSPAQDDSGFVDLGNFARPRNPTSQIQAPSPYVPFPETPAPPQNPFRLGGRSQLLAPSQLFGGTQFSSAVKLASPTSSRPSPADFLHNSISPNVFISSPLKARGLRSSPVPNATSSPQVLPGTTSSPRFDGEVTSSPVRTASTKGPVIPESSHCEAPAKKSAPGPMGTYEPMHKSQERRSNSQLSLDGPSSGDDADDQESITRRLKAKNKKEAASKNLVNISIPRASRVTKPDEIEVPSTNKRKPRNGPASYSTRRRTARSSDEKSTRLKTVAGSQERRVQPDDGRFGYDADSTQSEIDEGPESDTVGTPAMAPPLTRPMPSPAIEATPYMSSRDTGIGDAIPETSPPEERFEVPEESNLSPADRPLLRVKSTPNFQSSPPALSTRFHKAKASSTLNGGPGSTSSSLSNLGSTPAVSSSTTPATQDSGPARLALSPGLVSNSSPAVAKYKRRATHERLPALKMGSVENLRHSARIGKQGSASPDELSRSQTTTPTFEHSLRGSRASAASKTFRAVGKPQQTQRGTKLFEGMALAISFQSRKPGESSDHFNTRMESAAAIEKAIKGAGGRILEHGFDELFDVLPAKPVTGNSTSTQVEPEISLTPEGRSTGFAALIADGHSRKVKYIQALALGLPCIASRWITSCLNRNELLDWTPYLLCAGQSAFLGDAIRSRTLVSYNASTASLVDVIGQRTKFLEESRVLLVMKKSLENKKMAYVFLARVLGASLTRVYSADEAKAEMKAAEDAGRPFNWVYADGKSEQGNIFAVPASRPGDARKRKRGSAAAAAAADEPPNKKIRTLSDELVIQSLILGRLIEEGEMGE</sequence>
<dbReference type="PANTHER" id="PTHR15321:SF3">
    <property type="entry name" value="TP53-BINDING PROTEIN 1"/>
    <property type="match status" value="1"/>
</dbReference>
<feature type="region of interest" description="Disordered" evidence="4">
    <location>
        <begin position="1040"/>
        <end position="1067"/>
    </location>
</feature>
<feature type="compositionally biased region" description="Basic and acidic residues" evidence="4">
    <location>
        <begin position="549"/>
        <end position="562"/>
    </location>
</feature>
<evidence type="ECO:0000259" key="5">
    <source>
        <dbReference type="PROSITE" id="PS50172"/>
    </source>
</evidence>
<feature type="compositionally biased region" description="Basic and acidic residues" evidence="4">
    <location>
        <begin position="154"/>
        <end position="173"/>
    </location>
</feature>
<dbReference type="SUPFAM" id="SSF52113">
    <property type="entry name" value="BRCT domain"/>
    <property type="match status" value="1"/>
</dbReference>
<dbReference type="Proteomes" id="UP001287356">
    <property type="component" value="Unassembled WGS sequence"/>
</dbReference>
<feature type="compositionally biased region" description="Basic and acidic residues" evidence="4">
    <location>
        <begin position="444"/>
        <end position="453"/>
    </location>
</feature>
<dbReference type="InterPro" id="IPR036420">
    <property type="entry name" value="BRCT_dom_sf"/>
</dbReference>
<feature type="compositionally biased region" description="Low complexity" evidence="4">
    <location>
        <begin position="666"/>
        <end position="697"/>
    </location>
</feature>
<protein>
    <recommendedName>
        <fullName evidence="5">BRCT domain-containing protein</fullName>
    </recommendedName>
</protein>
<dbReference type="InterPro" id="IPR047252">
    <property type="entry name" value="TP53BP1-like"/>
</dbReference>
<name>A0AAE0KDD4_9PEZI</name>
<dbReference type="AlphaFoldDB" id="A0AAE0KDD4"/>
<evidence type="ECO:0000256" key="3">
    <source>
        <dbReference type="ARBA" id="ARBA00023242"/>
    </source>
</evidence>
<feature type="region of interest" description="Disordered" evidence="4">
    <location>
        <begin position="376"/>
        <end position="794"/>
    </location>
</feature>
<reference evidence="6" key="2">
    <citation type="submission" date="2023-06" db="EMBL/GenBank/DDBJ databases">
        <authorList>
            <consortium name="Lawrence Berkeley National Laboratory"/>
            <person name="Haridas S."/>
            <person name="Hensen N."/>
            <person name="Bonometti L."/>
            <person name="Westerberg I."/>
            <person name="Brannstrom I.O."/>
            <person name="Guillou S."/>
            <person name="Cros-Aarteil S."/>
            <person name="Calhoun S."/>
            <person name="Kuo A."/>
            <person name="Mondo S."/>
            <person name="Pangilinan J."/>
            <person name="Riley R."/>
            <person name="Labutti K."/>
            <person name="Andreopoulos B."/>
            <person name="Lipzen A."/>
            <person name="Chen C."/>
            <person name="Yanf M."/>
            <person name="Daum C."/>
            <person name="Ng V."/>
            <person name="Clum A."/>
            <person name="Steindorff A."/>
            <person name="Ohm R."/>
            <person name="Martin F."/>
            <person name="Silar P."/>
            <person name="Natvig D."/>
            <person name="Lalanne C."/>
            <person name="Gautier V."/>
            <person name="Ament-Velasquez S.L."/>
            <person name="Kruys A."/>
            <person name="Hutchinson M.I."/>
            <person name="Powell A.J."/>
            <person name="Barry K."/>
            <person name="Miller A.N."/>
            <person name="Grigoriev I.V."/>
            <person name="Debuchy R."/>
            <person name="Gladieux P."/>
            <person name="Thoren M.H."/>
            <person name="Johannesson H."/>
        </authorList>
    </citation>
    <scope>NUCLEOTIDE SEQUENCE</scope>
    <source>
        <strain evidence="6">CBS 958.72</strain>
    </source>
</reference>
<organism evidence="6 7">
    <name type="scientific">Lasiosphaeria ovina</name>
    <dbReference type="NCBI Taxonomy" id="92902"/>
    <lineage>
        <taxon>Eukaryota</taxon>
        <taxon>Fungi</taxon>
        <taxon>Dikarya</taxon>
        <taxon>Ascomycota</taxon>
        <taxon>Pezizomycotina</taxon>
        <taxon>Sordariomycetes</taxon>
        <taxon>Sordariomycetidae</taxon>
        <taxon>Sordariales</taxon>
        <taxon>Lasiosphaeriaceae</taxon>
        <taxon>Lasiosphaeria</taxon>
    </lineage>
</organism>
<feature type="compositionally biased region" description="Polar residues" evidence="4">
    <location>
        <begin position="382"/>
        <end position="416"/>
    </location>
</feature>
<dbReference type="CDD" id="cd17745">
    <property type="entry name" value="BRCT_p53bp1_rpt1"/>
    <property type="match status" value="1"/>
</dbReference>
<keyword evidence="3" id="KW-0539">Nucleus</keyword>
<dbReference type="EMBL" id="JAULSN010000004">
    <property type="protein sequence ID" value="KAK3374080.1"/>
    <property type="molecule type" value="Genomic_DNA"/>
</dbReference>
<feature type="region of interest" description="Disordered" evidence="4">
    <location>
        <begin position="55"/>
        <end position="325"/>
    </location>
</feature>
<feature type="compositionally biased region" description="Polar residues" evidence="4">
    <location>
        <begin position="645"/>
        <end position="655"/>
    </location>
</feature>
<dbReference type="GO" id="GO:0000077">
    <property type="term" value="P:DNA damage checkpoint signaling"/>
    <property type="evidence" value="ECO:0007669"/>
    <property type="project" value="TreeGrafter"/>
</dbReference>
<feature type="compositionally biased region" description="Basic and acidic residues" evidence="4">
    <location>
        <begin position="251"/>
        <end position="262"/>
    </location>
</feature>
<evidence type="ECO:0000313" key="7">
    <source>
        <dbReference type="Proteomes" id="UP001287356"/>
    </source>
</evidence>
<feature type="compositionally biased region" description="Polar residues" evidence="4">
    <location>
        <begin position="192"/>
        <end position="202"/>
    </location>
</feature>
<feature type="region of interest" description="Disordered" evidence="4">
    <location>
        <begin position="1"/>
        <end position="34"/>
    </location>
</feature>
<feature type="compositionally biased region" description="Basic and acidic residues" evidence="4">
    <location>
        <begin position="203"/>
        <end position="212"/>
    </location>
</feature>
<dbReference type="InterPro" id="IPR047249">
    <property type="entry name" value="BRCT_p53bp1-like_rpt1"/>
</dbReference>
<dbReference type="InterPro" id="IPR001357">
    <property type="entry name" value="BRCT_dom"/>
</dbReference>
<evidence type="ECO:0000313" key="6">
    <source>
        <dbReference type="EMBL" id="KAK3374080.1"/>
    </source>
</evidence>
<gene>
    <name evidence="6" type="ORF">B0T24DRAFT_625590</name>
</gene>
<dbReference type="Gene3D" id="3.40.50.10190">
    <property type="entry name" value="BRCT domain"/>
    <property type="match status" value="1"/>
</dbReference>